<gene>
    <name evidence="19" type="ORF">HOLleu_08200</name>
</gene>
<feature type="domain" description="Ricin B lectin" evidence="18">
    <location>
        <begin position="475"/>
        <end position="591"/>
    </location>
</feature>
<dbReference type="GO" id="GO:0000139">
    <property type="term" value="C:Golgi membrane"/>
    <property type="evidence" value="ECO:0007669"/>
    <property type="project" value="UniProtKB-SubCell"/>
</dbReference>
<keyword evidence="5 17" id="KW-0328">Glycosyltransferase</keyword>
<dbReference type="GO" id="GO:0004653">
    <property type="term" value="F:polypeptide N-acetylgalactosaminyltransferase activity"/>
    <property type="evidence" value="ECO:0007669"/>
    <property type="project" value="TreeGrafter"/>
</dbReference>
<dbReference type="InterPro" id="IPR029044">
    <property type="entry name" value="Nucleotide-diphossugar_trans"/>
</dbReference>
<organism evidence="19 20">
    <name type="scientific">Holothuria leucospilota</name>
    <name type="common">Black long sea cucumber</name>
    <name type="synonym">Mertensiothuria leucospilota</name>
    <dbReference type="NCBI Taxonomy" id="206669"/>
    <lineage>
        <taxon>Eukaryota</taxon>
        <taxon>Metazoa</taxon>
        <taxon>Echinodermata</taxon>
        <taxon>Eleutherozoa</taxon>
        <taxon>Echinozoa</taxon>
        <taxon>Holothuroidea</taxon>
        <taxon>Aspidochirotacea</taxon>
        <taxon>Aspidochirotida</taxon>
        <taxon>Holothuriidae</taxon>
        <taxon>Holothuria</taxon>
    </lineage>
</organism>
<evidence type="ECO:0000313" key="20">
    <source>
        <dbReference type="Proteomes" id="UP001152320"/>
    </source>
</evidence>
<evidence type="ECO:0000256" key="7">
    <source>
        <dbReference type="ARBA" id="ARBA00022692"/>
    </source>
</evidence>
<comment type="caution">
    <text evidence="19">The sequence shown here is derived from an EMBL/GenBank/DDBJ whole genome shotgun (WGS) entry which is preliminary data.</text>
</comment>
<dbReference type="GO" id="GO:0006493">
    <property type="term" value="P:protein O-linked glycosylation"/>
    <property type="evidence" value="ECO:0007669"/>
    <property type="project" value="TreeGrafter"/>
</dbReference>
<dbReference type="Proteomes" id="UP001152320">
    <property type="component" value="Chromosome 3"/>
</dbReference>
<keyword evidence="11" id="KW-1133">Transmembrane helix</keyword>
<dbReference type="EMBL" id="JAIZAY010000003">
    <property type="protein sequence ID" value="KAJ8045236.1"/>
    <property type="molecule type" value="Genomic_DNA"/>
</dbReference>
<dbReference type="InterPro" id="IPR000772">
    <property type="entry name" value="Ricin_B_lectin"/>
</dbReference>
<evidence type="ECO:0000259" key="18">
    <source>
        <dbReference type="SMART" id="SM00458"/>
    </source>
</evidence>
<dbReference type="Gene3D" id="3.90.550.10">
    <property type="entry name" value="Spore Coat Polysaccharide Biosynthesis Protein SpsA, Chain A"/>
    <property type="match status" value="1"/>
</dbReference>
<comment type="similarity">
    <text evidence="4 17">Belongs to the glycosyltransferase 2 family. GalNAc-T subfamily.</text>
</comment>
<evidence type="ECO:0000256" key="17">
    <source>
        <dbReference type="RuleBase" id="RU361242"/>
    </source>
</evidence>
<keyword evidence="14 17" id="KW-1015">Disulfide bond</keyword>
<evidence type="ECO:0000256" key="15">
    <source>
        <dbReference type="ARBA" id="ARBA00023180"/>
    </source>
</evidence>
<evidence type="ECO:0000256" key="11">
    <source>
        <dbReference type="ARBA" id="ARBA00022989"/>
    </source>
</evidence>
<keyword evidence="10" id="KW-0735">Signal-anchor</keyword>
<keyword evidence="16 17" id="KW-0464">Manganese</keyword>
<dbReference type="InterPro" id="IPR001173">
    <property type="entry name" value="Glyco_trans_2-like"/>
</dbReference>
<keyword evidence="15" id="KW-0325">Glycoprotein</keyword>
<evidence type="ECO:0000256" key="4">
    <source>
        <dbReference type="ARBA" id="ARBA00005680"/>
    </source>
</evidence>
<dbReference type="Pfam" id="PF00535">
    <property type="entry name" value="Glycos_transf_2"/>
    <property type="match status" value="1"/>
</dbReference>
<evidence type="ECO:0000256" key="3">
    <source>
        <dbReference type="ARBA" id="ARBA00004922"/>
    </source>
</evidence>
<evidence type="ECO:0000256" key="5">
    <source>
        <dbReference type="ARBA" id="ARBA00022676"/>
    </source>
</evidence>
<evidence type="ECO:0000256" key="10">
    <source>
        <dbReference type="ARBA" id="ARBA00022968"/>
    </source>
</evidence>
<dbReference type="EC" id="2.4.1.-" evidence="17"/>
<dbReference type="PANTHER" id="PTHR11675">
    <property type="entry name" value="N-ACETYLGALACTOSAMINYLTRANSFERASE"/>
    <property type="match status" value="1"/>
</dbReference>
<keyword evidence="7" id="KW-0812">Transmembrane</keyword>
<dbReference type="SUPFAM" id="SSF50370">
    <property type="entry name" value="Ricin B-like lectins"/>
    <property type="match status" value="1"/>
</dbReference>
<evidence type="ECO:0000256" key="13">
    <source>
        <dbReference type="ARBA" id="ARBA00023136"/>
    </source>
</evidence>
<dbReference type="InterPro" id="IPR045885">
    <property type="entry name" value="GalNAc-T"/>
</dbReference>
<dbReference type="SMART" id="SM00458">
    <property type="entry name" value="RICIN"/>
    <property type="match status" value="1"/>
</dbReference>
<name>A0A9Q1CH66_HOLLE</name>
<keyword evidence="13" id="KW-0472">Membrane</keyword>
<dbReference type="GO" id="GO:0030246">
    <property type="term" value="F:carbohydrate binding"/>
    <property type="evidence" value="ECO:0007669"/>
    <property type="project" value="UniProtKB-KW"/>
</dbReference>
<keyword evidence="12 17" id="KW-0333">Golgi apparatus</keyword>
<keyword evidence="8" id="KW-0479">Metal-binding</keyword>
<evidence type="ECO:0000256" key="8">
    <source>
        <dbReference type="ARBA" id="ARBA00022723"/>
    </source>
</evidence>
<dbReference type="CDD" id="cd02510">
    <property type="entry name" value="pp-GalNAc-T"/>
    <property type="match status" value="1"/>
</dbReference>
<keyword evidence="6 17" id="KW-0808">Transferase</keyword>
<evidence type="ECO:0000256" key="1">
    <source>
        <dbReference type="ARBA" id="ARBA00001936"/>
    </source>
</evidence>
<proteinExistence type="inferred from homology"/>
<dbReference type="PANTHER" id="PTHR11675:SF68">
    <property type="entry name" value="N-ACETYLGALACTOSAMINYLTRANSFERASE 7"/>
    <property type="match status" value="1"/>
</dbReference>
<dbReference type="CDD" id="cd23437">
    <property type="entry name" value="beta-trefoil_Ricin_GALNT7"/>
    <property type="match status" value="1"/>
</dbReference>
<evidence type="ECO:0000256" key="12">
    <source>
        <dbReference type="ARBA" id="ARBA00023034"/>
    </source>
</evidence>
<evidence type="ECO:0000256" key="16">
    <source>
        <dbReference type="ARBA" id="ARBA00023211"/>
    </source>
</evidence>
<dbReference type="InterPro" id="IPR035992">
    <property type="entry name" value="Ricin_B-like_lectins"/>
</dbReference>
<comment type="cofactor">
    <cofactor evidence="1 17">
        <name>Mn(2+)</name>
        <dbReference type="ChEBI" id="CHEBI:29035"/>
    </cofactor>
</comment>
<dbReference type="GO" id="GO:0046872">
    <property type="term" value="F:metal ion binding"/>
    <property type="evidence" value="ECO:0007669"/>
    <property type="project" value="UniProtKB-KW"/>
</dbReference>
<evidence type="ECO:0000256" key="2">
    <source>
        <dbReference type="ARBA" id="ARBA00004323"/>
    </source>
</evidence>
<evidence type="ECO:0000256" key="14">
    <source>
        <dbReference type="ARBA" id="ARBA00023157"/>
    </source>
</evidence>
<evidence type="ECO:0000256" key="9">
    <source>
        <dbReference type="ARBA" id="ARBA00022734"/>
    </source>
</evidence>
<protein>
    <recommendedName>
        <fullName evidence="17">Polypeptide N-acetylgalactosaminyltransferase</fullName>
        <ecNumber evidence="17">2.4.1.-</ecNumber>
    </recommendedName>
    <alternativeName>
        <fullName evidence="17">Protein-UDP acetylgalactosaminyltransferase</fullName>
    </alternativeName>
</protein>
<sequence>MPRLKPRKCMITVAACVVIVFIVRTFTMIQEVSSDIRALASDGHRIYKRKGAQLSDLGSDIDDGRQPKFKPLKPVLGKTLGNYEPKVINPVPGPGEGGKPVTTSNAEKRDVDRLINEYGFNQFVSDKISLDRNIPDLRKDQCKYWHYPEKLPTTSVIIVFHNEGWSTLMRTVHSVFNRSPAHLLKEIVLVDDFSTKAHLKQKLDDYIKEPKFLGKVKIHRNSRREGLIRARIIGARHATAEVLLWLDAHCEAGYNWLPPLLAPIAENRTTAVCPIVDVIDNMQFRVHPQGSGDLDRGGFDWSLYWKHFPLPQFEKDRRKYPTEPYRSPAMAGGLFAMDREFFFELGAYDEGLEIWGGENFELSFKIWMCGGSLLWVPCSRVGHVYRILGKVPYGAPNGTSMLGLSDRNLRRVVEVWMDEYKEYFYRSKPESVFVPTGDLEKQLEFRRTHNCKSFDWFMKEVAPDITSKYPFPPENVKWGEVRAKGGVKCIDSMGQKDGGKVGVSYCHGAGGNQLFKLTSDGQFRVNEQCAYESSGEVHLKRCTATKYQWKFDEETSAIYLADIKKCIELNGNTLTLAPCDSKKTNQQWEITNQKLRLAKLA</sequence>
<evidence type="ECO:0000256" key="6">
    <source>
        <dbReference type="ARBA" id="ARBA00022679"/>
    </source>
</evidence>
<keyword evidence="9 17" id="KW-0430">Lectin</keyword>
<dbReference type="Gene3D" id="2.80.10.50">
    <property type="match status" value="1"/>
</dbReference>
<dbReference type="FunFam" id="3.90.550.10:FF:000053">
    <property type="entry name" value="Polypeptide N-acetylgalactosaminyltransferase"/>
    <property type="match status" value="1"/>
</dbReference>
<evidence type="ECO:0000313" key="19">
    <source>
        <dbReference type="EMBL" id="KAJ8045236.1"/>
    </source>
</evidence>
<dbReference type="OrthoDB" id="6072411at2759"/>
<dbReference type="AlphaFoldDB" id="A0A9Q1CH66"/>
<dbReference type="SUPFAM" id="SSF53448">
    <property type="entry name" value="Nucleotide-diphospho-sugar transferases"/>
    <property type="match status" value="1"/>
</dbReference>
<dbReference type="PROSITE" id="PS50231">
    <property type="entry name" value="RICIN_B_LECTIN"/>
    <property type="match status" value="1"/>
</dbReference>
<keyword evidence="20" id="KW-1185">Reference proteome</keyword>
<comment type="pathway">
    <text evidence="3 17">Protein modification; protein glycosylation.</text>
</comment>
<reference evidence="19" key="1">
    <citation type="submission" date="2021-10" db="EMBL/GenBank/DDBJ databases">
        <title>Tropical sea cucumber genome reveals ecological adaptation and Cuvierian tubules defense mechanism.</title>
        <authorList>
            <person name="Chen T."/>
        </authorList>
    </citation>
    <scope>NUCLEOTIDE SEQUENCE</scope>
    <source>
        <strain evidence="19">Nanhai2018</strain>
        <tissue evidence="19">Muscle</tissue>
    </source>
</reference>
<dbReference type="Pfam" id="PF00652">
    <property type="entry name" value="Ricin_B_lectin"/>
    <property type="match status" value="1"/>
</dbReference>
<comment type="subcellular location">
    <subcellularLocation>
        <location evidence="2 17">Golgi apparatus membrane</location>
        <topology evidence="2 17">Single-pass type II membrane protein</topology>
    </subcellularLocation>
</comment>
<accession>A0A9Q1CH66</accession>